<reference evidence="2 3" key="1">
    <citation type="submission" date="2018-11" db="EMBL/GenBank/DDBJ databases">
        <title>Micromonospora sp. PPF5-17, a new actinomycetes isolated from a hot spring soil.</title>
        <authorList>
            <person name="Thawai C."/>
        </authorList>
    </citation>
    <scope>NUCLEOTIDE SEQUENCE [LARGE SCALE GENOMIC DNA]</scope>
    <source>
        <strain evidence="2 3">PPF5-17</strain>
    </source>
</reference>
<keyword evidence="3" id="KW-1185">Reference proteome</keyword>
<evidence type="ECO:0000313" key="3">
    <source>
        <dbReference type="Proteomes" id="UP000280698"/>
    </source>
</evidence>
<accession>A0ABX9WCR4</accession>
<dbReference type="Proteomes" id="UP000280698">
    <property type="component" value="Unassembled WGS sequence"/>
</dbReference>
<dbReference type="EMBL" id="RJLN01000054">
    <property type="protein sequence ID" value="RNL96985.1"/>
    <property type="molecule type" value="Genomic_DNA"/>
</dbReference>
<evidence type="ECO:0000313" key="2">
    <source>
        <dbReference type="EMBL" id="RNL96985.1"/>
    </source>
</evidence>
<organism evidence="2 3">
    <name type="scientific">Micromonospora solifontis</name>
    <dbReference type="NCBI Taxonomy" id="2487138"/>
    <lineage>
        <taxon>Bacteria</taxon>
        <taxon>Bacillati</taxon>
        <taxon>Actinomycetota</taxon>
        <taxon>Actinomycetes</taxon>
        <taxon>Micromonosporales</taxon>
        <taxon>Micromonosporaceae</taxon>
        <taxon>Micromonospora</taxon>
    </lineage>
</organism>
<feature type="signal peptide" evidence="1">
    <location>
        <begin position="1"/>
        <end position="39"/>
    </location>
</feature>
<evidence type="ECO:0000256" key="1">
    <source>
        <dbReference type="SAM" id="SignalP"/>
    </source>
</evidence>
<protein>
    <submittedName>
        <fullName evidence="2">Uncharacterized protein</fullName>
    </submittedName>
</protein>
<gene>
    <name evidence="2" type="ORF">EFE23_18505</name>
</gene>
<sequence length="859" mass="89917">MSGRDQPRHHGENFMASYRLLAVASLTALVTTLSGAASAAPPTVDRAAAKASVTTVRGPQQAVRLATGERLELMRADTRSVSPFRVLPAGNSVRPGRFAYGAAGGKLRVQPTGHRAQAVRVRAGARGSATVTAGAYPVTLTIASPTAVAFKLLYVWDRQTWTSYSVKDEEFTPNGSVQLPDGNYFAVALYSQSGGGSYLLTRTFQVAGAGATVRFDESTAKETRIAVDDPTATRYTSAVWISVPGGLAGFAGGGAEKTYVTPFSVPGASLRLHELLVKRGTSEYVPGPYRYDLYRSFDGTVPATPVANVTRAGLAVTTTAVRGQARATNGTLQTVPYTAGDWTGVYLPSPVAVPGTLTEYVTPSQSFGRLLNYRPTAQDMTLTERVLPAGLSAGETIGGAPFAPRRAPGSDSYRDITRMWIYEYPALSDAAGNLGLDRDAKVSINLSSGGEPYISASGLSPYQSVSATVPSVSTVYQLNHTVTRVASWSRLSTEVRSEWRFLSAGVRYSDPLPLVDIGFTTTGLDTQNTAPLAPMRINATATSRRPGAATTLTGLEYSTDDGATWATLPVSGSADRASVELTVPSTAAFVSLRATAADDSGDTLRRTVIRAFAGPASQADETVGATRVSNVVVNGGRPVVLTPSGVAEFTATFTATDPAGIAAGDVYLRRGPSRGYLPRGSSAGPDSVLVSGAATVCTPTSTTTATCQATFRVDPRLSLGRNNLAGAWQVAVRATSNDGRSFTDRRAAATFPLLRQTTLTTTATPTSVTAGKTISVQGTLSQANWERMPYSGYPGQAVTLQFKKAGGSTYANVKSVTVDQVGEVTVKVTASVSGYWRYVFAGSPTAAAVTSGSVYVKVT</sequence>
<keyword evidence="1" id="KW-0732">Signal</keyword>
<comment type="caution">
    <text evidence="2">The sequence shown here is derived from an EMBL/GenBank/DDBJ whole genome shotgun (WGS) entry which is preliminary data.</text>
</comment>
<name>A0ABX9WCR4_9ACTN</name>
<proteinExistence type="predicted"/>
<feature type="chain" id="PRO_5046406086" evidence="1">
    <location>
        <begin position="40"/>
        <end position="859"/>
    </location>
</feature>